<dbReference type="PANTHER" id="PTHR38813">
    <property type="match status" value="1"/>
</dbReference>
<evidence type="ECO:0000313" key="2">
    <source>
        <dbReference type="EMBL" id="PGT97353.1"/>
    </source>
</evidence>
<dbReference type="SUPFAM" id="SSF143011">
    <property type="entry name" value="RelE-like"/>
    <property type="match status" value="1"/>
</dbReference>
<dbReference type="RefSeq" id="WP_098859107.1">
    <property type="nucleotide sequence ID" value="NZ_NUMG01000042.1"/>
</dbReference>
<accession>A0A2C1LGH2</accession>
<name>A0A2C1LGH2_BACCE</name>
<dbReference type="InterPro" id="IPR007712">
    <property type="entry name" value="RelE/ParE_toxin"/>
</dbReference>
<dbReference type="PANTHER" id="PTHR38813:SF1">
    <property type="entry name" value="TOXIN RELE1-RELATED"/>
    <property type="match status" value="1"/>
</dbReference>
<evidence type="ECO:0000313" key="3">
    <source>
        <dbReference type="Proteomes" id="UP000225766"/>
    </source>
</evidence>
<dbReference type="Pfam" id="PF05016">
    <property type="entry name" value="ParE_toxin"/>
    <property type="match status" value="1"/>
</dbReference>
<proteinExistence type="predicted"/>
<dbReference type="InterPro" id="IPR052747">
    <property type="entry name" value="TA_system_RelE_toxin"/>
</dbReference>
<reference evidence="2 3" key="1">
    <citation type="submission" date="2017-09" db="EMBL/GenBank/DDBJ databases">
        <title>Large-scale bioinformatics analysis of Bacillus genomes uncovers conserved roles of natural products in bacterial physiology.</title>
        <authorList>
            <consortium name="Agbiome Team Llc"/>
            <person name="Bleich R.M."/>
            <person name="Grubbs K.J."/>
            <person name="Santa Maria K.C."/>
            <person name="Allen S.E."/>
            <person name="Farag S."/>
            <person name="Shank E.A."/>
            <person name="Bowers A."/>
        </authorList>
    </citation>
    <scope>NUCLEOTIDE SEQUENCE [LARGE SCALE GENOMIC DNA]</scope>
    <source>
        <strain evidence="2 3">AFS040105</strain>
    </source>
</reference>
<gene>
    <name evidence="2" type="ORF">COD19_25465</name>
</gene>
<dbReference type="EMBL" id="NUMG01000042">
    <property type="protein sequence ID" value="PGT97353.1"/>
    <property type="molecule type" value="Genomic_DNA"/>
</dbReference>
<keyword evidence="1" id="KW-1277">Toxin-antitoxin system</keyword>
<dbReference type="AlphaFoldDB" id="A0A2C1LGH2"/>
<comment type="caution">
    <text evidence="2">The sequence shown here is derived from an EMBL/GenBank/DDBJ whole genome shotgun (WGS) entry which is preliminary data.</text>
</comment>
<protein>
    <submittedName>
        <fullName evidence="2">Plasmid stabilization protein</fullName>
    </submittedName>
</protein>
<dbReference type="Proteomes" id="UP000225766">
    <property type="component" value="Unassembled WGS sequence"/>
</dbReference>
<sequence>MYKVILDKQAEKFIKRLDGTSKNRIIKGIKELAENPFLDTNVKKLRGMENVYRKRVGDFRILYEVNNGELIILILKVGNRGEIYKK</sequence>
<evidence type="ECO:0000256" key="1">
    <source>
        <dbReference type="ARBA" id="ARBA00022649"/>
    </source>
</evidence>
<organism evidence="2 3">
    <name type="scientific">Bacillus cereus</name>
    <dbReference type="NCBI Taxonomy" id="1396"/>
    <lineage>
        <taxon>Bacteria</taxon>
        <taxon>Bacillati</taxon>
        <taxon>Bacillota</taxon>
        <taxon>Bacilli</taxon>
        <taxon>Bacillales</taxon>
        <taxon>Bacillaceae</taxon>
        <taxon>Bacillus</taxon>
        <taxon>Bacillus cereus group</taxon>
    </lineage>
</organism>
<dbReference type="InterPro" id="IPR035093">
    <property type="entry name" value="RelE/ParE_toxin_dom_sf"/>
</dbReference>
<dbReference type="Gene3D" id="3.30.2310.20">
    <property type="entry name" value="RelE-like"/>
    <property type="match status" value="1"/>
</dbReference>